<proteinExistence type="predicted"/>
<dbReference type="CDD" id="cd00090">
    <property type="entry name" value="HTH_ARSR"/>
    <property type="match status" value="1"/>
</dbReference>
<dbReference type="HOGENOM" id="CLU_1286343_0_0_2"/>
<dbReference type="EMBL" id="CP002117">
    <property type="protein sequence ID" value="ADN35462.1"/>
    <property type="molecule type" value="Genomic_DNA"/>
</dbReference>
<evidence type="ECO:0000259" key="1">
    <source>
        <dbReference type="Pfam" id="PF18765"/>
    </source>
</evidence>
<dbReference type="CDD" id="cd05403">
    <property type="entry name" value="NT_KNTase_like"/>
    <property type="match status" value="1"/>
</dbReference>
<dbReference type="AlphaFoldDB" id="E1RIE9"/>
<feature type="domain" description="Polymerase beta nucleotidyltransferase" evidence="1">
    <location>
        <begin position="100"/>
        <end position="166"/>
    </location>
</feature>
<dbReference type="InterPro" id="IPR043519">
    <property type="entry name" value="NT_sf"/>
</dbReference>
<dbReference type="Gene3D" id="3.30.460.10">
    <property type="entry name" value="Beta Polymerase, domain 2"/>
    <property type="match status" value="1"/>
</dbReference>
<dbReference type="InterPro" id="IPR036390">
    <property type="entry name" value="WH_DNA-bd_sf"/>
</dbReference>
<evidence type="ECO:0000313" key="3">
    <source>
        <dbReference type="Proteomes" id="UP000006565"/>
    </source>
</evidence>
<dbReference type="InterPro" id="IPR011991">
    <property type="entry name" value="ArsR-like_HTH"/>
</dbReference>
<dbReference type="Gene3D" id="1.10.10.10">
    <property type="entry name" value="Winged helix-like DNA-binding domain superfamily/Winged helix DNA-binding domain"/>
    <property type="match status" value="1"/>
</dbReference>
<dbReference type="SUPFAM" id="SSF46785">
    <property type="entry name" value="Winged helix' DNA-binding domain"/>
    <property type="match status" value="1"/>
</dbReference>
<dbReference type="InterPro" id="IPR036388">
    <property type="entry name" value="WH-like_DNA-bd_sf"/>
</dbReference>
<organism evidence="2 3">
    <name type="scientific">Methanolacinia petrolearia (strain DSM 11571 / OCM 486 / SEBR 4847)</name>
    <name type="common">Methanoplanus petrolearius</name>
    <dbReference type="NCBI Taxonomy" id="679926"/>
    <lineage>
        <taxon>Archaea</taxon>
        <taxon>Methanobacteriati</taxon>
        <taxon>Methanobacteriota</taxon>
        <taxon>Stenosarchaea group</taxon>
        <taxon>Methanomicrobia</taxon>
        <taxon>Methanomicrobiales</taxon>
        <taxon>Methanomicrobiaceae</taxon>
        <taxon>Methanolacinia</taxon>
    </lineage>
</organism>
<reference evidence="2 3" key="1">
    <citation type="journal article" date="2010" name="Stand. Genomic Sci.">
        <title>Complete genome sequence of Methanoplanus petrolearius type strain (SEBR 4847).</title>
        <authorList>
            <person name="Brambilla E."/>
            <person name="Djao O.D."/>
            <person name="Daligault H."/>
            <person name="Lapidus A."/>
            <person name="Lucas S."/>
            <person name="Hammon N."/>
            <person name="Nolan M."/>
            <person name="Tice H."/>
            <person name="Cheng J.F."/>
            <person name="Han C."/>
            <person name="Tapia R."/>
            <person name="Goodwin L."/>
            <person name="Pitluck S."/>
            <person name="Liolios K."/>
            <person name="Ivanova N."/>
            <person name="Mavromatis K."/>
            <person name="Mikhailova N."/>
            <person name="Pati A."/>
            <person name="Chen A."/>
            <person name="Palaniappan K."/>
            <person name="Land M."/>
            <person name="Hauser L."/>
            <person name="Chang Y.J."/>
            <person name="Jeffries C.D."/>
            <person name="Rohde M."/>
            <person name="Spring S."/>
            <person name="Sikorski J."/>
            <person name="Goker M."/>
            <person name="Woyke T."/>
            <person name="Bristow J."/>
            <person name="Eisen J.A."/>
            <person name="Markowitz V."/>
            <person name="Hugenholtz P."/>
            <person name="Kyrpides N.C."/>
            <person name="Klenk H.P."/>
        </authorList>
    </citation>
    <scope>NUCLEOTIDE SEQUENCE [LARGE SCALE GENOMIC DNA]</scope>
    <source>
        <strain evidence="3">DSM 11571 / OCM 486 / SEBR 4847</strain>
    </source>
</reference>
<keyword evidence="3" id="KW-1185">Reference proteome</keyword>
<dbReference type="KEGG" id="mpi:Mpet_0688"/>
<dbReference type="STRING" id="679926.Mpet_0688"/>
<dbReference type="eggNOG" id="arCOG01208">
    <property type="taxonomic scope" value="Archaea"/>
</dbReference>
<dbReference type="Pfam" id="PF18765">
    <property type="entry name" value="Polbeta"/>
    <property type="match status" value="1"/>
</dbReference>
<gene>
    <name evidence="2" type="ordered locus">Mpet_0688</name>
</gene>
<dbReference type="InterPro" id="IPR041633">
    <property type="entry name" value="Polbeta"/>
</dbReference>
<evidence type="ECO:0000313" key="2">
    <source>
        <dbReference type="EMBL" id="ADN35462.1"/>
    </source>
</evidence>
<name>E1RIE9_METP4</name>
<accession>E1RIE9</accession>
<dbReference type="Proteomes" id="UP000006565">
    <property type="component" value="Chromosome"/>
</dbReference>
<dbReference type="SUPFAM" id="SSF81301">
    <property type="entry name" value="Nucleotidyltransferase"/>
    <property type="match status" value="1"/>
</dbReference>
<sequence length="184" mass="21665">MFHVERNIGYEIVIHLLESDSHPRRIAKDLEVPHTTVIRRLKGLYDMNIVDFREEGKNKVFYLEESLEARSFIISAEIYKFTKTLDLYPRLRPLFSAIIRDDRIHMAILFGSYARWAPTYKSDIDIFVETKDREIKTGVEKLQSRVSVKIGDFDRNSDLVREIESNHVIIKGFEDYVGKTRVLQ</sequence>
<protein>
    <recommendedName>
        <fullName evidence="1">Polymerase beta nucleotidyltransferase domain-containing protein</fullName>
    </recommendedName>
</protein>